<evidence type="ECO:0000313" key="10">
    <source>
        <dbReference type="EMBL" id="KAG0498268.1"/>
    </source>
</evidence>
<name>A0A835RWT7_VANPL</name>
<keyword evidence="7 8" id="KW-0456">Lyase</keyword>
<keyword evidence="11" id="KW-1185">Reference proteome</keyword>
<reference evidence="10 11" key="1">
    <citation type="journal article" date="2020" name="Nat. Food">
        <title>A phased Vanilla planifolia genome enables genetic improvement of flavour and production.</title>
        <authorList>
            <person name="Hasing T."/>
            <person name="Tang H."/>
            <person name="Brym M."/>
            <person name="Khazi F."/>
            <person name="Huang T."/>
            <person name="Chambers A.H."/>
        </authorList>
    </citation>
    <scope>NUCLEOTIDE SEQUENCE [LARGE SCALE GENOMIC DNA]</scope>
    <source>
        <tissue evidence="10">Leaf</tissue>
    </source>
</reference>
<evidence type="ECO:0000259" key="9">
    <source>
        <dbReference type="SMART" id="SM00656"/>
    </source>
</evidence>
<dbReference type="GO" id="GO:0045490">
    <property type="term" value="P:pectin catabolic process"/>
    <property type="evidence" value="ECO:0007669"/>
    <property type="project" value="UniProtKB-UniPathway"/>
</dbReference>
<dbReference type="PANTHER" id="PTHR31683">
    <property type="entry name" value="PECTATE LYASE 18-RELATED"/>
    <property type="match status" value="1"/>
</dbReference>
<evidence type="ECO:0000313" key="11">
    <source>
        <dbReference type="Proteomes" id="UP000636800"/>
    </source>
</evidence>
<feature type="chain" id="PRO_5033110891" description="Pectate lyase" evidence="8">
    <location>
        <begin position="21"/>
        <end position="381"/>
    </location>
</feature>
<evidence type="ECO:0000256" key="2">
    <source>
        <dbReference type="ARBA" id="ARBA00005220"/>
    </source>
</evidence>
<dbReference type="UniPathway" id="UPA00545">
    <property type="reaction ID" value="UER00824"/>
</dbReference>
<comment type="similarity">
    <text evidence="8">Belongs to the polysaccharide lyase 1 family.</text>
</comment>
<dbReference type="Pfam" id="PF00544">
    <property type="entry name" value="Pectate_lyase_4"/>
    <property type="match status" value="1"/>
</dbReference>
<evidence type="ECO:0000256" key="6">
    <source>
        <dbReference type="ARBA" id="ARBA00022837"/>
    </source>
</evidence>
<gene>
    <name evidence="10" type="ORF">HPP92_002959</name>
</gene>
<dbReference type="PANTHER" id="PTHR31683:SF80">
    <property type="entry name" value="PECTATE LYASE 16-RELATED"/>
    <property type="match status" value="1"/>
</dbReference>
<feature type="signal peptide" evidence="8">
    <location>
        <begin position="1"/>
        <end position="20"/>
    </location>
</feature>
<dbReference type="GO" id="GO:0030570">
    <property type="term" value="F:pectate lyase activity"/>
    <property type="evidence" value="ECO:0007669"/>
    <property type="project" value="UniProtKB-EC"/>
</dbReference>
<dbReference type="SMART" id="SM00656">
    <property type="entry name" value="Amb_all"/>
    <property type="match status" value="1"/>
</dbReference>
<dbReference type="InterPro" id="IPR011050">
    <property type="entry name" value="Pectin_lyase_fold/virulence"/>
</dbReference>
<dbReference type="SUPFAM" id="SSF51126">
    <property type="entry name" value="Pectin lyase-like"/>
    <property type="match status" value="1"/>
</dbReference>
<comment type="catalytic activity">
    <reaction evidence="1 8">
        <text>Eliminative cleavage of (1-&gt;4)-alpha-D-galacturonan to give oligosaccharides with 4-deoxy-alpha-D-galact-4-enuronosyl groups at their non-reducing ends.</text>
        <dbReference type="EC" id="4.2.2.2"/>
    </reaction>
</comment>
<evidence type="ECO:0000256" key="5">
    <source>
        <dbReference type="ARBA" id="ARBA00022729"/>
    </source>
</evidence>
<dbReference type="InterPro" id="IPR012334">
    <property type="entry name" value="Pectin_lyas_fold"/>
</dbReference>
<evidence type="ECO:0000256" key="7">
    <source>
        <dbReference type="ARBA" id="ARBA00023239"/>
    </source>
</evidence>
<proteinExistence type="inferred from homology"/>
<dbReference type="PRINTS" id="PR00807">
    <property type="entry name" value="AMBALLERGEN"/>
</dbReference>
<dbReference type="EMBL" id="JADCNL010000001">
    <property type="protein sequence ID" value="KAG0498268.1"/>
    <property type="molecule type" value="Genomic_DNA"/>
</dbReference>
<evidence type="ECO:0000256" key="3">
    <source>
        <dbReference type="ARBA" id="ARBA00012272"/>
    </source>
</evidence>
<dbReference type="InterPro" id="IPR002022">
    <property type="entry name" value="Pec_lyase"/>
</dbReference>
<evidence type="ECO:0000256" key="8">
    <source>
        <dbReference type="RuleBase" id="RU361123"/>
    </source>
</evidence>
<comment type="caution">
    <text evidence="10">The sequence shown here is derived from an EMBL/GenBank/DDBJ whole genome shotgun (WGS) entry which is preliminary data.</text>
</comment>
<comment type="cofactor">
    <cofactor evidence="8">
        <name>Ca(2+)</name>
        <dbReference type="ChEBI" id="CHEBI:29108"/>
    </cofactor>
    <text evidence="8">Binds 1 Ca(2+) ion. Required for its activity.</text>
</comment>
<dbReference type="EC" id="4.2.2.2" evidence="3 8"/>
<dbReference type="OrthoDB" id="296187at2759"/>
<organism evidence="10 11">
    <name type="scientific">Vanilla planifolia</name>
    <name type="common">Vanilla</name>
    <dbReference type="NCBI Taxonomy" id="51239"/>
    <lineage>
        <taxon>Eukaryota</taxon>
        <taxon>Viridiplantae</taxon>
        <taxon>Streptophyta</taxon>
        <taxon>Embryophyta</taxon>
        <taxon>Tracheophyta</taxon>
        <taxon>Spermatophyta</taxon>
        <taxon>Magnoliopsida</taxon>
        <taxon>Liliopsida</taxon>
        <taxon>Asparagales</taxon>
        <taxon>Orchidaceae</taxon>
        <taxon>Vanilloideae</taxon>
        <taxon>Vanilleae</taxon>
        <taxon>Vanilla</taxon>
    </lineage>
</organism>
<dbReference type="Gene3D" id="2.160.20.10">
    <property type="entry name" value="Single-stranded right-handed beta-helix, Pectin lyase-like"/>
    <property type="match status" value="1"/>
</dbReference>
<dbReference type="Proteomes" id="UP000636800">
    <property type="component" value="Chromosome 1"/>
</dbReference>
<evidence type="ECO:0000256" key="4">
    <source>
        <dbReference type="ARBA" id="ARBA00022723"/>
    </source>
</evidence>
<sequence>MALLILILLLLLFSSPTIHGSLLPNHPTKDKIMNPFDACWRFDPKWSSNRQRLADCAVGFGASAVGGKYGPVYVVTDPSDDPVNPRPGSLRHAAIQEGPLWIIFSGVTLVLLKNELIVNSYKTIDGRGAAVVLGAGGPCVTIQNVAHVIIHGITLRGCRPGKRGVVRSSPTHAGHRLGSDGDAVSVWNASDIWIDHCELADAYDGLVDVVHGSTRITISNNHFSNHDKVMLFGHVDGFSADKVMKVTVAFNWFGPNLVQRMPRVRTGYAHVANNRYDGWEMYAIGGSSNPTILSEGNYYNAPNNHKAKQVTKRESGGWKNWKWRSTKDLFLNGAYFVPSGWGSCAADYSSKQRFYVDMGFMVPLLTTDAGILSCMFSKPCI</sequence>
<evidence type="ECO:0000256" key="1">
    <source>
        <dbReference type="ARBA" id="ARBA00000695"/>
    </source>
</evidence>
<dbReference type="AlphaFoldDB" id="A0A835RWT7"/>
<keyword evidence="4 8" id="KW-0479">Metal-binding</keyword>
<keyword evidence="6 8" id="KW-0106">Calcium</keyword>
<keyword evidence="5 8" id="KW-0732">Signal</keyword>
<accession>A0A835RWT7</accession>
<dbReference type="InterPro" id="IPR018082">
    <property type="entry name" value="AmbAllergen"/>
</dbReference>
<feature type="domain" description="Pectate lyase" evidence="9">
    <location>
        <begin position="107"/>
        <end position="305"/>
    </location>
</feature>
<comment type="pathway">
    <text evidence="2 8">Glycan metabolism; pectin degradation; 2-dehydro-3-deoxy-D-gluconate from pectin: step 2/5.</text>
</comment>
<dbReference type="GO" id="GO:0046872">
    <property type="term" value="F:metal ion binding"/>
    <property type="evidence" value="ECO:0007669"/>
    <property type="project" value="UniProtKB-KW"/>
</dbReference>
<dbReference type="InterPro" id="IPR045032">
    <property type="entry name" value="PEL"/>
</dbReference>
<protein>
    <recommendedName>
        <fullName evidence="3 8">Pectate lyase</fullName>
        <ecNumber evidence="3 8">4.2.2.2</ecNumber>
    </recommendedName>
</protein>